<keyword evidence="2" id="KW-1185">Reference proteome</keyword>
<sequence>MSPRTITLASPIEPSGASWLVNCFLELGIRVDHTPGARNLWRRSGDVPAEQRLWQRDGKTWQLHPRAAVLGKWMPTLVHRDRFEFRDDVAVNYVQDFPNAQNATETPVFFIRDPRDAIYSRYRRRQANMPFSDYIQFPNPHSLMPMADHWLLFAQCWRAMVGDRVYRFEDYKQDAHALLTRILADLRLDYAPQDIVRAVENSSLDAAKAAEAIYRARHPGDWEVANRAGKVGDWQNREEIAAAVETIGTRCGALLSELGYEVAANVDDPAPRYGAQLRHLKMFNSVVLTTQAERVRAGTGGPETAPASILSFARNLREQDLKDAGYPPADCRALLNALQEFDTAFDAGLADHLAALHAVFADGASQHMNTLRDLMRQRREARKSP</sequence>
<organism evidence="1 2">
    <name type="scientific">Actibacterium atlanticum</name>
    <dbReference type="NCBI Taxonomy" id="1461693"/>
    <lineage>
        <taxon>Bacteria</taxon>
        <taxon>Pseudomonadati</taxon>
        <taxon>Pseudomonadota</taxon>
        <taxon>Alphaproteobacteria</taxon>
        <taxon>Rhodobacterales</taxon>
        <taxon>Roseobacteraceae</taxon>
        <taxon>Actibacterium</taxon>
    </lineage>
</organism>
<dbReference type="SUPFAM" id="SSF52540">
    <property type="entry name" value="P-loop containing nucleoside triphosphate hydrolases"/>
    <property type="match status" value="1"/>
</dbReference>
<protein>
    <submittedName>
        <fullName evidence="1">Uncharacterized protein</fullName>
    </submittedName>
</protein>
<evidence type="ECO:0000313" key="1">
    <source>
        <dbReference type="EMBL" id="KCV82144.1"/>
    </source>
</evidence>
<accession>A0A058ZKJ3</accession>
<dbReference type="EMBL" id="AQQY01000005">
    <property type="protein sequence ID" value="KCV82144.1"/>
    <property type="molecule type" value="Genomic_DNA"/>
</dbReference>
<dbReference type="InterPro" id="IPR027417">
    <property type="entry name" value="P-loop_NTPase"/>
</dbReference>
<dbReference type="OrthoDB" id="7838069at2"/>
<dbReference type="Proteomes" id="UP000024836">
    <property type="component" value="Unassembled WGS sequence"/>
</dbReference>
<proteinExistence type="predicted"/>
<dbReference type="Gene3D" id="3.40.50.300">
    <property type="entry name" value="P-loop containing nucleotide triphosphate hydrolases"/>
    <property type="match status" value="1"/>
</dbReference>
<reference evidence="1 2" key="1">
    <citation type="submission" date="2013-04" db="EMBL/GenBank/DDBJ databases">
        <title>Shimia sp. 22II-S11-Z10 Genome Sequencing.</title>
        <authorList>
            <person name="Lai Q."/>
            <person name="Li G."/>
            <person name="Shao Z."/>
        </authorList>
    </citation>
    <scope>NUCLEOTIDE SEQUENCE [LARGE SCALE GENOMIC DNA]</scope>
    <source>
        <strain evidence="2">22II-S11-Z10</strain>
    </source>
</reference>
<gene>
    <name evidence="1" type="ORF">ATO10_09873</name>
</gene>
<dbReference type="RefSeq" id="WP_035250980.1">
    <property type="nucleotide sequence ID" value="NZ_AQQY01000005.1"/>
</dbReference>
<comment type="caution">
    <text evidence="1">The sequence shown here is derived from an EMBL/GenBank/DDBJ whole genome shotgun (WGS) entry which is preliminary data.</text>
</comment>
<dbReference type="AlphaFoldDB" id="A0A058ZKJ3"/>
<name>A0A058ZKJ3_9RHOB</name>
<evidence type="ECO:0000313" key="2">
    <source>
        <dbReference type="Proteomes" id="UP000024836"/>
    </source>
</evidence>